<dbReference type="AlphaFoldDB" id="A0A1H3ECD3"/>
<dbReference type="EMBL" id="FNMZ01000009">
    <property type="protein sequence ID" value="SDX75574.1"/>
    <property type="molecule type" value="Genomic_DNA"/>
</dbReference>
<evidence type="ECO:0000313" key="5">
    <source>
        <dbReference type="Proteomes" id="UP000199118"/>
    </source>
</evidence>
<dbReference type="GO" id="GO:0016787">
    <property type="term" value="F:hydrolase activity"/>
    <property type="evidence" value="ECO:0007669"/>
    <property type="project" value="UniProtKB-KW"/>
</dbReference>
<name>A0A1H3ECD3_9RHOB</name>
<evidence type="ECO:0000256" key="1">
    <source>
        <dbReference type="ARBA" id="ARBA00022801"/>
    </source>
</evidence>
<accession>A0A1H3ECD3</accession>
<dbReference type="InterPro" id="IPR050300">
    <property type="entry name" value="GDXG_lipolytic_enzyme"/>
</dbReference>
<reference evidence="4 5" key="1">
    <citation type="submission" date="2016-10" db="EMBL/GenBank/DDBJ databases">
        <authorList>
            <person name="de Groot N.N."/>
        </authorList>
    </citation>
    <scope>NUCLEOTIDE SEQUENCE [LARGE SCALE GENOMIC DNA]</scope>
    <source>
        <strain evidence="4 5">DSM 17890</strain>
    </source>
</reference>
<dbReference type="STRING" id="356660.SAMN05444336_109130"/>
<evidence type="ECO:0000259" key="3">
    <source>
        <dbReference type="Pfam" id="PF07859"/>
    </source>
</evidence>
<dbReference type="PANTHER" id="PTHR48081">
    <property type="entry name" value="AB HYDROLASE SUPERFAMILY PROTEIN C4A8.06C"/>
    <property type="match status" value="1"/>
</dbReference>
<evidence type="ECO:0000313" key="4">
    <source>
        <dbReference type="EMBL" id="SDX75574.1"/>
    </source>
</evidence>
<proteinExistence type="predicted"/>
<organism evidence="4 5">
    <name type="scientific">Albimonas donghaensis</name>
    <dbReference type="NCBI Taxonomy" id="356660"/>
    <lineage>
        <taxon>Bacteria</taxon>
        <taxon>Pseudomonadati</taxon>
        <taxon>Pseudomonadota</taxon>
        <taxon>Alphaproteobacteria</taxon>
        <taxon>Rhodobacterales</taxon>
        <taxon>Paracoccaceae</taxon>
        <taxon>Albimonas</taxon>
    </lineage>
</organism>
<evidence type="ECO:0000256" key="2">
    <source>
        <dbReference type="SAM" id="MobiDB-lite"/>
    </source>
</evidence>
<dbReference type="PANTHER" id="PTHR48081:SF33">
    <property type="entry name" value="KYNURENINE FORMAMIDASE"/>
    <property type="match status" value="1"/>
</dbReference>
<dbReference type="Pfam" id="PF07859">
    <property type="entry name" value="Abhydrolase_3"/>
    <property type="match status" value="1"/>
</dbReference>
<keyword evidence="1 4" id="KW-0378">Hydrolase</keyword>
<feature type="domain" description="Alpha/beta hydrolase fold-3" evidence="3">
    <location>
        <begin position="112"/>
        <end position="200"/>
    </location>
</feature>
<dbReference type="InterPro" id="IPR013094">
    <property type="entry name" value="AB_hydrolase_3"/>
</dbReference>
<keyword evidence="5" id="KW-1185">Reference proteome</keyword>
<dbReference type="SUPFAM" id="SSF53474">
    <property type="entry name" value="alpha/beta-Hydrolases"/>
    <property type="match status" value="1"/>
</dbReference>
<feature type="region of interest" description="Disordered" evidence="2">
    <location>
        <begin position="1"/>
        <end position="39"/>
    </location>
</feature>
<sequence>MQADGAGPAMTGAAPFDSGPVDPVDPVESGFAGSAAPAPSVPVTDWSDAYDNGGHIPGAADYPPRWAADAAAFRAALGPRARLDLPYPGPLADPGREAFDLFLPEGDPAGLVLFLHGGYWRAFGRETWSHLAAGAVARGWAVAMPSYTLAPAARIAGIGAQARAALIAAAEAVPGGPVAVAGHSAGGQLAARLLCADMDLPAPLRARIARAVAISGLFDLRPLLRTGLNDVLGLDAAEAAGESPAHLPPAPGARLLAWTGAAERPEYLRQARLIAAAWGAEAEVAAHLAPGAHHFDVIAPLAELDSPLTRALLDW</sequence>
<dbReference type="Proteomes" id="UP000199118">
    <property type="component" value="Unassembled WGS sequence"/>
</dbReference>
<dbReference type="Gene3D" id="3.40.50.1820">
    <property type="entry name" value="alpha/beta hydrolase"/>
    <property type="match status" value="1"/>
</dbReference>
<dbReference type="InterPro" id="IPR029058">
    <property type="entry name" value="AB_hydrolase_fold"/>
</dbReference>
<dbReference type="RefSeq" id="WP_245710655.1">
    <property type="nucleotide sequence ID" value="NZ_FNMZ01000009.1"/>
</dbReference>
<protein>
    <submittedName>
        <fullName evidence="4">Alpha/beta hydrolase fold</fullName>
    </submittedName>
</protein>
<gene>
    <name evidence="4" type="ORF">SAMN05444336_109130</name>
</gene>